<sequence length="72" mass="7921">MPLDIRKMARSLKVQRAIKGWSQGELAKESGISQNSIARYESEMSMPGFDAACRLADAFGCTLDELAGREAR</sequence>
<dbReference type="eggNOG" id="COG1476">
    <property type="taxonomic scope" value="Bacteria"/>
</dbReference>
<dbReference type="EMBL" id="CP001684">
    <property type="protein sequence ID" value="ACV22612.1"/>
    <property type="molecule type" value="Genomic_DNA"/>
</dbReference>
<dbReference type="Gene3D" id="1.10.260.40">
    <property type="entry name" value="lambda repressor-like DNA-binding domains"/>
    <property type="match status" value="1"/>
</dbReference>
<dbReference type="HOGENOM" id="CLU_066192_29_1_11"/>
<keyword evidence="1" id="KW-0238">DNA-binding</keyword>
<dbReference type="KEGG" id="shi:Shel_15930"/>
<organism evidence="3 4">
    <name type="scientific">Slackia heliotrinireducens (strain ATCC 29202 / DSM 20476 / NCTC 11029 / RHS 1)</name>
    <name type="common">Peptococcus heliotrinreducens</name>
    <dbReference type="NCBI Taxonomy" id="471855"/>
    <lineage>
        <taxon>Bacteria</taxon>
        <taxon>Bacillati</taxon>
        <taxon>Actinomycetota</taxon>
        <taxon>Coriobacteriia</taxon>
        <taxon>Eggerthellales</taxon>
        <taxon>Eggerthellaceae</taxon>
        <taxon>Slackia</taxon>
    </lineage>
</organism>
<evidence type="ECO:0000256" key="1">
    <source>
        <dbReference type="ARBA" id="ARBA00023125"/>
    </source>
</evidence>
<name>C7N6S7_SLAHD</name>
<protein>
    <submittedName>
        <fullName evidence="3">Predicted transcriptional regulator</fullName>
    </submittedName>
</protein>
<dbReference type="PROSITE" id="PS50943">
    <property type="entry name" value="HTH_CROC1"/>
    <property type="match status" value="1"/>
</dbReference>
<evidence type="ECO:0000313" key="4">
    <source>
        <dbReference type="Proteomes" id="UP000002026"/>
    </source>
</evidence>
<dbReference type="SMART" id="SM00530">
    <property type="entry name" value="HTH_XRE"/>
    <property type="match status" value="1"/>
</dbReference>
<dbReference type="RefSeq" id="WP_012798714.1">
    <property type="nucleotide sequence ID" value="NC_013165.1"/>
</dbReference>
<dbReference type="SUPFAM" id="SSF47413">
    <property type="entry name" value="lambda repressor-like DNA-binding domains"/>
    <property type="match status" value="1"/>
</dbReference>
<dbReference type="Pfam" id="PF01381">
    <property type="entry name" value="HTH_3"/>
    <property type="match status" value="1"/>
</dbReference>
<dbReference type="PANTHER" id="PTHR46558:SF11">
    <property type="entry name" value="HTH-TYPE TRANSCRIPTIONAL REGULATOR XRE"/>
    <property type="match status" value="1"/>
</dbReference>
<evidence type="ECO:0000313" key="3">
    <source>
        <dbReference type="EMBL" id="ACV22612.1"/>
    </source>
</evidence>
<evidence type="ECO:0000259" key="2">
    <source>
        <dbReference type="PROSITE" id="PS50943"/>
    </source>
</evidence>
<feature type="domain" description="HTH cro/C1-type" evidence="2">
    <location>
        <begin position="12"/>
        <end position="66"/>
    </location>
</feature>
<accession>C7N6S7</accession>
<keyword evidence="4" id="KW-1185">Reference proteome</keyword>
<dbReference type="InterPro" id="IPR001387">
    <property type="entry name" value="Cro/C1-type_HTH"/>
</dbReference>
<dbReference type="GO" id="GO:0003677">
    <property type="term" value="F:DNA binding"/>
    <property type="evidence" value="ECO:0007669"/>
    <property type="project" value="UniProtKB-KW"/>
</dbReference>
<dbReference type="Proteomes" id="UP000002026">
    <property type="component" value="Chromosome"/>
</dbReference>
<proteinExistence type="predicted"/>
<dbReference type="AlphaFoldDB" id="C7N6S7"/>
<gene>
    <name evidence="3" type="ordered locus">Shel_15930</name>
</gene>
<dbReference type="InterPro" id="IPR010982">
    <property type="entry name" value="Lambda_DNA-bd_dom_sf"/>
</dbReference>
<dbReference type="PANTHER" id="PTHR46558">
    <property type="entry name" value="TRACRIPTIONAL REGULATORY PROTEIN-RELATED-RELATED"/>
    <property type="match status" value="1"/>
</dbReference>
<dbReference type="CDD" id="cd00093">
    <property type="entry name" value="HTH_XRE"/>
    <property type="match status" value="1"/>
</dbReference>
<dbReference type="STRING" id="471855.Shel_15930"/>
<reference evidence="3 4" key="1">
    <citation type="journal article" date="2009" name="Stand. Genomic Sci.">
        <title>Complete genome sequence of Slackia heliotrinireducens type strain (RHS 1).</title>
        <authorList>
            <person name="Pukall R."/>
            <person name="Lapidus A."/>
            <person name="Nolan M."/>
            <person name="Copeland A."/>
            <person name="Glavina Del Rio T."/>
            <person name="Lucas S."/>
            <person name="Chen F."/>
            <person name="Tice H."/>
            <person name="Cheng J.F."/>
            <person name="Chertkov O."/>
            <person name="Bruce D."/>
            <person name="Goodwin L."/>
            <person name="Kuske C."/>
            <person name="Brettin T."/>
            <person name="Detter J.C."/>
            <person name="Han C."/>
            <person name="Pitluck S."/>
            <person name="Pati A."/>
            <person name="Mavrommatis K."/>
            <person name="Ivanova N."/>
            <person name="Ovchinnikova G."/>
            <person name="Chen A."/>
            <person name="Palaniappan K."/>
            <person name="Schneider S."/>
            <person name="Rohde M."/>
            <person name="Chain P."/>
            <person name="D'haeseleer P."/>
            <person name="Goker M."/>
            <person name="Bristow J."/>
            <person name="Eisen J.A."/>
            <person name="Markowitz V."/>
            <person name="Kyrpides N.C."/>
            <person name="Klenk H.P."/>
            <person name="Hugenholtz P."/>
        </authorList>
    </citation>
    <scope>NUCLEOTIDE SEQUENCE [LARGE SCALE GENOMIC DNA]</scope>
    <source>
        <strain evidence="4">ATCC 29202 / DSM 20476 / NCTC 11029 / RHS 1</strain>
    </source>
</reference>